<dbReference type="EMBL" id="CM046390">
    <property type="protein sequence ID" value="KAI8564609.1"/>
    <property type="molecule type" value="Genomic_DNA"/>
</dbReference>
<name>A0ACC0PHP9_RHOML</name>
<reference evidence="1" key="1">
    <citation type="submission" date="2022-02" db="EMBL/GenBank/DDBJ databases">
        <title>Plant Genome Project.</title>
        <authorList>
            <person name="Zhang R.-G."/>
        </authorList>
    </citation>
    <scope>NUCLEOTIDE SEQUENCE</scope>
    <source>
        <strain evidence="1">AT1</strain>
    </source>
</reference>
<evidence type="ECO:0000313" key="2">
    <source>
        <dbReference type="Proteomes" id="UP001062846"/>
    </source>
</evidence>
<organism evidence="1 2">
    <name type="scientific">Rhododendron molle</name>
    <name type="common">Chinese azalea</name>
    <name type="synonym">Azalea mollis</name>
    <dbReference type="NCBI Taxonomy" id="49168"/>
    <lineage>
        <taxon>Eukaryota</taxon>
        <taxon>Viridiplantae</taxon>
        <taxon>Streptophyta</taxon>
        <taxon>Embryophyta</taxon>
        <taxon>Tracheophyta</taxon>
        <taxon>Spermatophyta</taxon>
        <taxon>Magnoliopsida</taxon>
        <taxon>eudicotyledons</taxon>
        <taxon>Gunneridae</taxon>
        <taxon>Pentapetalae</taxon>
        <taxon>asterids</taxon>
        <taxon>Ericales</taxon>
        <taxon>Ericaceae</taxon>
        <taxon>Ericoideae</taxon>
        <taxon>Rhodoreae</taxon>
        <taxon>Rhododendron</taxon>
    </lineage>
</organism>
<gene>
    <name evidence="1" type="ORF">RHMOL_Rhmol03G0193900</name>
</gene>
<keyword evidence="2" id="KW-1185">Reference proteome</keyword>
<comment type="caution">
    <text evidence="1">The sequence shown here is derived from an EMBL/GenBank/DDBJ whole genome shotgun (WGS) entry which is preliminary data.</text>
</comment>
<protein>
    <submittedName>
        <fullName evidence="1">Uncharacterized protein</fullName>
    </submittedName>
</protein>
<dbReference type="Proteomes" id="UP001062846">
    <property type="component" value="Chromosome 3"/>
</dbReference>
<evidence type="ECO:0000313" key="1">
    <source>
        <dbReference type="EMBL" id="KAI8564609.1"/>
    </source>
</evidence>
<proteinExistence type="predicted"/>
<sequence length="108" mass="12751">MPRVRNRVMTLRLAKRYLKKVKNTVSPEEYQIFMSLIQEMKDKRSDVGPTVRKVIELFKHNGGLLSGFNRFLPKGYRIVPLMMPGRFQIRMERSEASVPLINFVRKIK</sequence>
<accession>A0ACC0PHP9</accession>